<dbReference type="InterPro" id="IPR036249">
    <property type="entry name" value="Thioredoxin-like_sf"/>
</dbReference>
<dbReference type="PANTHER" id="PTHR13887">
    <property type="entry name" value="GLUTATHIONE S-TRANSFERASE KAPPA"/>
    <property type="match status" value="1"/>
</dbReference>
<name>A0AAD5Y6W0_9APHY</name>
<accession>A0AAD5Y6W0</accession>
<dbReference type="Proteomes" id="UP001212997">
    <property type="component" value="Unassembled WGS sequence"/>
</dbReference>
<comment type="caution">
    <text evidence="2">The sequence shown here is derived from an EMBL/GenBank/DDBJ whole genome shotgun (WGS) entry which is preliminary data.</text>
</comment>
<keyword evidence="3" id="KW-1185">Reference proteome</keyword>
<feature type="domain" description="DSBA-like thioredoxin" evidence="1">
    <location>
        <begin position="4"/>
        <end position="191"/>
    </location>
</feature>
<organism evidence="2 3">
    <name type="scientific">Meripilus lineatus</name>
    <dbReference type="NCBI Taxonomy" id="2056292"/>
    <lineage>
        <taxon>Eukaryota</taxon>
        <taxon>Fungi</taxon>
        <taxon>Dikarya</taxon>
        <taxon>Basidiomycota</taxon>
        <taxon>Agaricomycotina</taxon>
        <taxon>Agaricomycetes</taxon>
        <taxon>Polyporales</taxon>
        <taxon>Meripilaceae</taxon>
        <taxon>Meripilus</taxon>
    </lineage>
</organism>
<dbReference type="Gene3D" id="3.40.30.10">
    <property type="entry name" value="Glutaredoxin"/>
    <property type="match status" value="1"/>
</dbReference>
<dbReference type="GO" id="GO:0016491">
    <property type="term" value="F:oxidoreductase activity"/>
    <property type="evidence" value="ECO:0007669"/>
    <property type="project" value="InterPro"/>
</dbReference>
<dbReference type="SUPFAM" id="SSF52833">
    <property type="entry name" value="Thioredoxin-like"/>
    <property type="match status" value="1"/>
</dbReference>
<evidence type="ECO:0000259" key="1">
    <source>
        <dbReference type="Pfam" id="PF01323"/>
    </source>
</evidence>
<dbReference type="EMBL" id="JANAWD010001836">
    <property type="protein sequence ID" value="KAJ3472680.1"/>
    <property type="molecule type" value="Genomic_DNA"/>
</dbReference>
<reference evidence="2" key="1">
    <citation type="submission" date="2022-07" db="EMBL/GenBank/DDBJ databases">
        <title>Genome Sequence of Physisporinus lineatus.</title>
        <authorList>
            <person name="Buettner E."/>
        </authorList>
    </citation>
    <scope>NUCLEOTIDE SEQUENCE</scope>
    <source>
        <strain evidence="2">VT162</strain>
    </source>
</reference>
<dbReference type="AlphaFoldDB" id="A0AAD5Y6W0"/>
<sequence length="227" mass="25657">MVVTFDFVCPWSYIGINRLLRTLDSLSSDFEWDIKWRSREINPTLPAAGVDRIAYRREKYGEQRGRMLDAQVEAQARYDGLRLNMNSIRTQASSHLAHQLRVLARKRNREQQFVMAVFKGYFESAVNIGEADELVQIAASVHMDPVEVRNYLAERMRGGTSLSTSQEDNVDGIHAVPHVQIGELSVVGVRPARELREFLVRATHSDLPPPGQGFCAPDDEDCPSSPM</sequence>
<proteinExistence type="predicted"/>
<dbReference type="PANTHER" id="PTHR13887:SF41">
    <property type="entry name" value="THIOREDOXIN SUPERFAMILY PROTEIN"/>
    <property type="match status" value="1"/>
</dbReference>
<dbReference type="Pfam" id="PF01323">
    <property type="entry name" value="DSBA"/>
    <property type="match status" value="1"/>
</dbReference>
<evidence type="ECO:0000313" key="3">
    <source>
        <dbReference type="Proteomes" id="UP001212997"/>
    </source>
</evidence>
<gene>
    <name evidence="2" type="ORF">NLI96_g13289</name>
</gene>
<protein>
    <recommendedName>
        <fullName evidence="1">DSBA-like thioredoxin domain-containing protein</fullName>
    </recommendedName>
</protein>
<evidence type="ECO:0000313" key="2">
    <source>
        <dbReference type="EMBL" id="KAJ3472680.1"/>
    </source>
</evidence>
<dbReference type="InterPro" id="IPR001853">
    <property type="entry name" value="DSBA-like_thioredoxin_dom"/>
</dbReference>